<evidence type="ECO:0000256" key="9">
    <source>
        <dbReference type="RuleBase" id="RU000688"/>
    </source>
</evidence>
<dbReference type="PANTHER" id="PTHR24249:SF387">
    <property type="entry name" value="HISTAMINE H2 RECEPTOR"/>
    <property type="match status" value="1"/>
</dbReference>
<dbReference type="InterPro" id="IPR050569">
    <property type="entry name" value="TAAR"/>
</dbReference>
<evidence type="ECO:0000256" key="8">
    <source>
        <dbReference type="ARBA" id="ARBA00023224"/>
    </source>
</evidence>
<feature type="transmembrane region" description="Helical" evidence="11">
    <location>
        <begin position="372"/>
        <end position="396"/>
    </location>
</feature>
<evidence type="ECO:0000256" key="6">
    <source>
        <dbReference type="ARBA" id="ARBA00023136"/>
    </source>
</evidence>
<dbReference type="GO" id="GO:0007186">
    <property type="term" value="P:G protein-coupled receptor signaling pathway"/>
    <property type="evidence" value="ECO:0000318"/>
    <property type="project" value="GO_Central"/>
</dbReference>
<evidence type="ECO:0000256" key="1">
    <source>
        <dbReference type="ARBA" id="ARBA00004651"/>
    </source>
</evidence>
<feature type="transmembrane region" description="Helical" evidence="11">
    <location>
        <begin position="143"/>
        <end position="165"/>
    </location>
</feature>
<evidence type="ECO:0000256" key="2">
    <source>
        <dbReference type="ARBA" id="ARBA00022475"/>
    </source>
</evidence>
<feature type="transmembrane region" description="Helical" evidence="11">
    <location>
        <begin position="310"/>
        <end position="337"/>
    </location>
</feature>
<keyword evidence="4 11" id="KW-1133">Transmembrane helix</keyword>
<evidence type="ECO:0000256" key="11">
    <source>
        <dbReference type="SAM" id="Phobius"/>
    </source>
</evidence>
<organism evidence="13 14">
    <name type="scientific">Anolis carolinensis</name>
    <name type="common">Green anole</name>
    <name type="synonym">American chameleon</name>
    <dbReference type="NCBI Taxonomy" id="28377"/>
    <lineage>
        <taxon>Eukaryota</taxon>
        <taxon>Metazoa</taxon>
        <taxon>Chordata</taxon>
        <taxon>Craniata</taxon>
        <taxon>Vertebrata</taxon>
        <taxon>Euteleostomi</taxon>
        <taxon>Lepidosauria</taxon>
        <taxon>Squamata</taxon>
        <taxon>Bifurcata</taxon>
        <taxon>Unidentata</taxon>
        <taxon>Episquamata</taxon>
        <taxon>Toxicofera</taxon>
        <taxon>Iguania</taxon>
        <taxon>Dactyloidae</taxon>
        <taxon>Anolis</taxon>
    </lineage>
</organism>
<dbReference type="InParanoid" id="H9GUB3"/>
<dbReference type="Pfam" id="PF00001">
    <property type="entry name" value="7tm_1"/>
    <property type="match status" value="1"/>
</dbReference>
<keyword evidence="3 9" id="KW-0812">Transmembrane</keyword>
<feature type="compositionally biased region" description="Low complexity" evidence="10">
    <location>
        <begin position="469"/>
        <end position="482"/>
    </location>
</feature>
<dbReference type="STRING" id="28377.ENSACAP00000020611"/>
<dbReference type="GeneTree" id="ENSGT00940000164556"/>
<dbReference type="OrthoDB" id="6376512at2759"/>
<dbReference type="GO" id="GO:0004930">
    <property type="term" value="F:G protein-coupled receptor activity"/>
    <property type="evidence" value="ECO:0000318"/>
    <property type="project" value="GO_Central"/>
</dbReference>
<dbReference type="SUPFAM" id="SSF81321">
    <property type="entry name" value="Family A G protein-coupled receptor-like"/>
    <property type="match status" value="1"/>
</dbReference>
<evidence type="ECO:0000256" key="3">
    <source>
        <dbReference type="ARBA" id="ARBA00022692"/>
    </source>
</evidence>
<dbReference type="GO" id="GO:0005886">
    <property type="term" value="C:plasma membrane"/>
    <property type="evidence" value="ECO:0000318"/>
    <property type="project" value="GO_Central"/>
</dbReference>
<dbReference type="HOGENOM" id="CLU_693613_0_0_1"/>
<dbReference type="InterPro" id="IPR000276">
    <property type="entry name" value="GPCR_Rhodpsn"/>
</dbReference>
<dbReference type="Proteomes" id="UP000001646">
    <property type="component" value="Unplaced"/>
</dbReference>
<proteinExistence type="inferred from homology"/>
<feature type="transmembrane region" description="Helical" evidence="11">
    <location>
        <begin position="36"/>
        <end position="55"/>
    </location>
</feature>
<keyword evidence="6 11" id="KW-0472">Membrane</keyword>
<gene>
    <name evidence="13" type="primary">LOC100552288</name>
</gene>
<dbReference type="Ensembl" id="ENSACAT00000023969.3">
    <property type="protein sequence ID" value="ENSACAP00000020611.3"/>
    <property type="gene ID" value="ENSACAG00000023270.3"/>
</dbReference>
<dbReference type="PRINTS" id="PR00237">
    <property type="entry name" value="GPCRRHODOPSN"/>
</dbReference>
<evidence type="ECO:0000256" key="4">
    <source>
        <dbReference type="ARBA" id="ARBA00022989"/>
    </source>
</evidence>
<sequence>MTLLGSSMVPGEVLLPRRLHKALLRGGQSFSKVSQVFPASAMFLIGPLGCLVLLLHPRSPSAFENERWNDTELLLNESRSLPLPREGDVERRWDLTLQGWEEVTQTVRTVWRQPSEVDHPWRWAPCLNGNALHPQCRNWVMKVSIVCTLGLLVAVANGTVIVVVASSVSGWSNSSRLALLSLALADAALAVLVVPLNLYLGLTTGKERSAEGGQEATSYCRPVAFVNSAIFSTSLYSLAGVSLERYVAVFFPLHYGRLLSRKRVAWLIATAWLVPVIILAPLAVPGPWAVLQVRFSSAALLCEPDYGSNMAYSLLILGTIFCPAAGLITFANLRLWMAARSQRQRSKVITLAEKGSGPKKLCSLQMDTAARILLPVVIAFYICWTPCIAIILYNSVTHKRVHEWAEFVALWLPIGSGLLNCFVYFWVNRSFRQKLQKVGQTLCHPCCKAQRDQWPRRLPTLSALVDVQKSPSPFPGFSSSSKGLRRCQERGGTTKLQQQRPGAS</sequence>
<feature type="compositionally biased region" description="Polar residues" evidence="10">
    <location>
        <begin position="494"/>
        <end position="504"/>
    </location>
</feature>
<dbReference type="FunFam" id="1.20.1070.10:FF:000411">
    <property type="entry name" value="Zgc:162592"/>
    <property type="match status" value="1"/>
</dbReference>
<accession>H9GUB3</accession>
<evidence type="ECO:0000313" key="14">
    <source>
        <dbReference type="Proteomes" id="UP000001646"/>
    </source>
</evidence>
<keyword evidence="14" id="KW-1185">Reference proteome</keyword>
<feature type="transmembrane region" description="Helical" evidence="11">
    <location>
        <begin position="408"/>
        <end position="427"/>
    </location>
</feature>
<evidence type="ECO:0000256" key="7">
    <source>
        <dbReference type="ARBA" id="ARBA00023170"/>
    </source>
</evidence>
<dbReference type="InterPro" id="IPR017452">
    <property type="entry name" value="GPCR_Rhodpsn_7TM"/>
</dbReference>
<evidence type="ECO:0000256" key="5">
    <source>
        <dbReference type="ARBA" id="ARBA00023040"/>
    </source>
</evidence>
<comment type="similarity">
    <text evidence="9">Belongs to the G-protein coupled receptor 1 family.</text>
</comment>
<comment type="subcellular location">
    <subcellularLocation>
        <location evidence="1">Cell membrane</location>
        <topology evidence="1">Multi-pass membrane protein</topology>
    </subcellularLocation>
</comment>
<keyword evidence="7 9" id="KW-0675">Receptor</keyword>
<keyword evidence="5 9" id="KW-0297">G-protein coupled receptor</keyword>
<dbReference type="GeneID" id="100552288"/>
<feature type="domain" description="G-protein coupled receptors family 1 profile" evidence="12">
    <location>
        <begin position="156"/>
        <end position="424"/>
    </location>
</feature>
<reference evidence="13" key="1">
    <citation type="submission" date="2009-12" db="EMBL/GenBank/DDBJ databases">
        <title>The Genome Sequence of Anolis carolinensis (Green Anole Lizard).</title>
        <authorList>
            <consortium name="The Genome Sequencing Platform"/>
            <person name="Di Palma F."/>
            <person name="Alfoldi J."/>
            <person name="Heiman D."/>
            <person name="Young S."/>
            <person name="Grabherr M."/>
            <person name="Johnson J."/>
            <person name="Lander E.S."/>
            <person name="Lindblad-Toh K."/>
        </authorList>
    </citation>
    <scope>NUCLEOTIDE SEQUENCE [LARGE SCALE GENOMIC DNA]</scope>
    <source>
        <strain evidence="13">JBL SC #1</strain>
    </source>
</reference>
<feature type="transmembrane region" description="Helical" evidence="11">
    <location>
        <begin position="177"/>
        <end position="200"/>
    </location>
</feature>
<dbReference type="CDD" id="cd00637">
    <property type="entry name" value="7tm_classA_rhodopsin-like"/>
    <property type="match status" value="1"/>
</dbReference>
<dbReference type="Bgee" id="ENSACAG00000023270">
    <property type="expression patterns" value="Expressed in ovary and 1 other cell type or tissue"/>
</dbReference>
<protein>
    <recommendedName>
        <fullName evidence="12">G-protein coupled receptors family 1 profile domain-containing protein</fullName>
    </recommendedName>
</protein>
<dbReference type="eggNOG" id="KOG3656">
    <property type="taxonomic scope" value="Eukaryota"/>
</dbReference>
<reference evidence="13" key="2">
    <citation type="submission" date="2025-08" db="UniProtKB">
        <authorList>
            <consortium name="Ensembl"/>
        </authorList>
    </citation>
    <scope>IDENTIFICATION</scope>
</reference>
<evidence type="ECO:0000313" key="13">
    <source>
        <dbReference type="Ensembl" id="ENSACAP00000020611.3"/>
    </source>
</evidence>
<feature type="region of interest" description="Disordered" evidence="10">
    <location>
        <begin position="469"/>
        <end position="504"/>
    </location>
</feature>
<feature type="transmembrane region" description="Helical" evidence="11">
    <location>
        <begin position="264"/>
        <end position="290"/>
    </location>
</feature>
<dbReference type="Gene3D" id="1.20.1070.10">
    <property type="entry name" value="Rhodopsin 7-helix transmembrane proteins"/>
    <property type="match status" value="1"/>
</dbReference>
<dbReference type="PROSITE" id="PS00237">
    <property type="entry name" value="G_PROTEIN_RECEP_F1_1"/>
    <property type="match status" value="1"/>
</dbReference>
<dbReference type="PANTHER" id="PTHR24249">
    <property type="entry name" value="HISTAMINE RECEPTOR-RELATED G-PROTEIN COUPLED RECEPTOR"/>
    <property type="match status" value="1"/>
</dbReference>
<keyword evidence="2" id="KW-1003">Cell membrane</keyword>
<dbReference type="AlphaFoldDB" id="H9GUB3"/>
<evidence type="ECO:0000259" key="12">
    <source>
        <dbReference type="PROSITE" id="PS50262"/>
    </source>
</evidence>
<evidence type="ECO:0000256" key="10">
    <source>
        <dbReference type="SAM" id="MobiDB-lite"/>
    </source>
</evidence>
<reference evidence="13" key="3">
    <citation type="submission" date="2025-09" db="UniProtKB">
        <authorList>
            <consortium name="Ensembl"/>
        </authorList>
    </citation>
    <scope>IDENTIFICATION</scope>
</reference>
<dbReference type="PROSITE" id="PS50262">
    <property type="entry name" value="G_PROTEIN_RECEP_F1_2"/>
    <property type="match status" value="1"/>
</dbReference>
<keyword evidence="8 9" id="KW-0807">Transducer</keyword>
<name>H9GUB3_ANOCA</name>
<dbReference type="KEGG" id="acs:100552288"/>